<evidence type="ECO:0000256" key="2">
    <source>
        <dbReference type="SAM" id="Phobius"/>
    </source>
</evidence>
<proteinExistence type="predicted"/>
<keyword evidence="2" id="KW-0472">Membrane</keyword>
<dbReference type="NCBIfam" id="TIGR02532">
    <property type="entry name" value="IV_pilin_GFxxxE"/>
    <property type="match status" value="1"/>
</dbReference>
<dbReference type="Gene3D" id="3.30.700.10">
    <property type="entry name" value="Glycoprotein, Type 4 Pilin"/>
    <property type="match status" value="1"/>
</dbReference>
<sequence length="176" mass="19391">MNKNGFTLIELLVVIAILALLITLGSKGLRNARISAKKAQAMVEMKSIETAVKSYVSKYGKLPVEFGSDLVFEDSDDSDSKENSKLIISILTFDADAELAENPAKMVFLDPQSSPSADGNFVDPWGKQYRIALDTDYDGELVFGNETVRRKVAVASFGLYWLKGSISTNDIVKSWR</sequence>
<organism evidence="3 4">
    <name type="scientific">Pontiella sulfatireligans</name>
    <dbReference type="NCBI Taxonomy" id="2750658"/>
    <lineage>
        <taxon>Bacteria</taxon>
        <taxon>Pseudomonadati</taxon>
        <taxon>Kiritimatiellota</taxon>
        <taxon>Kiritimatiellia</taxon>
        <taxon>Kiritimatiellales</taxon>
        <taxon>Pontiellaceae</taxon>
        <taxon>Pontiella</taxon>
    </lineage>
</organism>
<dbReference type="InterPro" id="IPR045584">
    <property type="entry name" value="Pilin-like"/>
</dbReference>
<keyword evidence="1" id="KW-0488">Methylation</keyword>
<dbReference type="EMBL" id="CAAHFH010000003">
    <property type="protein sequence ID" value="VGO22925.1"/>
    <property type="molecule type" value="Genomic_DNA"/>
</dbReference>
<feature type="transmembrane region" description="Helical" evidence="2">
    <location>
        <begin position="6"/>
        <end position="25"/>
    </location>
</feature>
<keyword evidence="2" id="KW-1133">Transmembrane helix</keyword>
<dbReference type="PANTHER" id="PTHR30093">
    <property type="entry name" value="GENERAL SECRETION PATHWAY PROTEIN G"/>
    <property type="match status" value="1"/>
</dbReference>
<evidence type="ECO:0000313" key="3">
    <source>
        <dbReference type="EMBL" id="VGO22925.1"/>
    </source>
</evidence>
<gene>
    <name evidence="3" type="ORF">SCARR_05022</name>
</gene>
<dbReference type="InterPro" id="IPR012902">
    <property type="entry name" value="N_methyl_site"/>
</dbReference>
<keyword evidence="4" id="KW-1185">Reference proteome</keyword>
<dbReference type="RefSeq" id="WP_136064859.1">
    <property type="nucleotide sequence ID" value="NZ_CAAHFH010000003.1"/>
</dbReference>
<dbReference type="Pfam" id="PF07963">
    <property type="entry name" value="N_methyl"/>
    <property type="match status" value="1"/>
</dbReference>
<name>A0A6C2URJ7_9BACT</name>
<evidence type="ECO:0000256" key="1">
    <source>
        <dbReference type="ARBA" id="ARBA00022481"/>
    </source>
</evidence>
<dbReference type="Proteomes" id="UP000346198">
    <property type="component" value="Unassembled WGS sequence"/>
</dbReference>
<protein>
    <recommendedName>
        <fullName evidence="5">Type II secretion system protein G</fullName>
    </recommendedName>
</protein>
<keyword evidence="2" id="KW-0812">Transmembrane</keyword>
<reference evidence="3 4" key="1">
    <citation type="submission" date="2019-04" db="EMBL/GenBank/DDBJ databases">
        <authorList>
            <person name="Van Vliet M D."/>
        </authorList>
    </citation>
    <scope>NUCLEOTIDE SEQUENCE [LARGE SCALE GENOMIC DNA]</scope>
    <source>
        <strain evidence="3 4">F21</strain>
    </source>
</reference>
<accession>A0A6C2URJ7</accession>
<dbReference type="AlphaFoldDB" id="A0A6C2URJ7"/>
<evidence type="ECO:0008006" key="5">
    <source>
        <dbReference type="Google" id="ProtNLM"/>
    </source>
</evidence>
<evidence type="ECO:0000313" key="4">
    <source>
        <dbReference type="Proteomes" id="UP000346198"/>
    </source>
</evidence>
<dbReference type="InterPro" id="IPR000983">
    <property type="entry name" value="Bac_GSPG_pilin"/>
</dbReference>
<dbReference type="GO" id="GO:0015627">
    <property type="term" value="C:type II protein secretion system complex"/>
    <property type="evidence" value="ECO:0007669"/>
    <property type="project" value="InterPro"/>
</dbReference>
<dbReference type="PRINTS" id="PR00813">
    <property type="entry name" value="BCTERIALGSPG"/>
</dbReference>
<dbReference type="GO" id="GO:0015628">
    <property type="term" value="P:protein secretion by the type II secretion system"/>
    <property type="evidence" value="ECO:0007669"/>
    <property type="project" value="InterPro"/>
</dbReference>
<dbReference type="SUPFAM" id="SSF54523">
    <property type="entry name" value="Pili subunits"/>
    <property type="match status" value="1"/>
</dbReference>